<keyword evidence="2" id="KW-1185">Reference proteome</keyword>
<proteinExistence type="predicted"/>
<dbReference type="AlphaFoldDB" id="A0A8D0HF37"/>
<dbReference type="Ensembl" id="ENSSPUT00000022405.1">
    <property type="protein sequence ID" value="ENSSPUP00000021012.1"/>
    <property type="gene ID" value="ENSSPUG00000016160.1"/>
</dbReference>
<dbReference type="GO" id="GO:0008608">
    <property type="term" value="P:attachment of spindle microtubules to kinetochore"/>
    <property type="evidence" value="ECO:0007669"/>
    <property type="project" value="InterPro"/>
</dbReference>
<reference evidence="1" key="2">
    <citation type="submission" date="2025-09" db="UniProtKB">
        <authorList>
            <consortium name="Ensembl"/>
        </authorList>
    </citation>
    <scope>IDENTIFICATION</scope>
</reference>
<evidence type="ECO:0000313" key="2">
    <source>
        <dbReference type="Proteomes" id="UP000694392"/>
    </source>
</evidence>
<dbReference type="GO" id="GO:0000776">
    <property type="term" value="C:kinetochore"/>
    <property type="evidence" value="ECO:0007669"/>
    <property type="project" value="TreeGrafter"/>
</dbReference>
<dbReference type="GO" id="GO:0007094">
    <property type="term" value="P:mitotic spindle assembly checkpoint signaling"/>
    <property type="evidence" value="ECO:0007669"/>
    <property type="project" value="InterPro"/>
</dbReference>
<dbReference type="Proteomes" id="UP000694392">
    <property type="component" value="Unplaced"/>
</dbReference>
<accession>A0A8D0HF37</accession>
<dbReference type="InterPro" id="IPR039339">
    <property type="entry name" value="Tex14"/>
</dbReference>
<dbReference type="GO" id="GO:0007140">
    <property type="term" value="P:male meiotic nuclear division"/>
    <property type="evidence" value="ECO:0007669"/>
    <property type="project" value="InterPro"/>
</dbReference>
<dbReference type="GeneTree" id="ENSGT01030000235145"/>
<organism evidence="1 2">
    <name type="scientific">Sphenodon punctatus</name>
    <name type="common">Tuatara</name>
    <name type="synonym">Hatteria punctata</name>
    <dbReference type="NCBI Taxonomy" id="8508"/>
    <lineage>
        <taxon>Eukaryota</taxon>
        <taxon>Metazoa</taxon>
        <taxon>Chordata</taxon>
        <taxon>Craniata</taxon>
        <taxon>Vertebrata</taxon>
        <taxon>Euteleostomi</taxon>
        <taxon>Lepidosauria</taxon>
        <taxon>Sphenodontia</taxon>
        <taxon>Sphenodontidae</taxon>
        <taxon>Sphenodon</taxon>
    </lineage>
</organism>
<dbReference type="GO" id="GO:0051306">
    <property type="term" value="P:mitotic sister chromatid separation"/>
    <property type="evidence" value="ECO:0007669"/>
    <property type="project" value="InterPro"/>
</dbReference>
<dbReference type="GO" id="GO:0043063">
    <property type="term" value="P:intercellular bridge organization"/>
    <property type="evidence" value="ECO:0007669"/>
    <property type="project" value="InterPro"/>
</dbReference>
<name>A0A8D0HF37_SPHPU</name>
<dbReference type="GO" id="GO:0045171">
    <property type="term" value="C:intercellular bridge"/>
    <property type="evidence" value="ECO:0007669"/>
    <property type="project" value="TreeGrafter"/>
</dbReference>
<protein>
    <submittedName>
        <fullName evidence="1">Uncharacterized protein</fullName>
    </submittedName>
</protein>
<dbReference type="GO" id="GO:0030496">
    <property type="term" value="C:midbody"/>
    <property type="evidence" value="ECO:0007669"/>
    <property type="project" value="TreeGrafter"/>
</dbReference>
<sequence length="110" mass="12339">MAHTLPLPIPCPVQLGTIRNDSLEAQLHEYVKQGNSVKVKKLLKKESPVRKVHQLRHIINSSARLFLLLRKWLNARIAFFVHVMPFSTDPLKPKLKVGLSGSIHCSLAGS</sequence>
<dbReference type="PANTHER" id="PTHR23060:SF3">
    <property type="entry name" value="TESTIS EXPRESSED 14, INTERCELLULAR BRIDGE FORMING FACTOR"/>
    <property type="match status" value="1"/>
</dbReference>
<reference evidence="1" key="1">
    <citation type="submission" date="2025-08" db="UniProtKB">
        <authorList>
            <consortium name="Ensembl"/>
        </authorList>
    </citation>
    <scope>IDENTIFICATION</scope>
</reference>
<dbReference type="PANTHER" id="PTHR23060">
    <property type="entry name" value="TESTIS EXPRESSED GENE 14"/>
    <property type="match status" value="1"/>
</dbReference>
<evidence type="ECO:0000313" key="1">
    <source>
        <dbReference type="Ensembl" id="ENSSPUP00000021012.1"/>
    </source>
</evidence>